<sequence length="457" mass="51651">MLIGAVQHNSMIDDMKQCTAMWKIPSVLHNYPRFMGYQLLAMGENGLLNILVFAGASALVANLQYMGDLADLCGSSILEPKTSVYRDNESENLIECPISSDKSCYRAEERLVASDLSAKDRLDNSLMMYGCPHYRRRCRIRAPCCNKIFDCRHCHNEAMNSIDVERRFRHDLPRQEVKEVICSLCGTEQEVQQVCISCGVCMGKYFCGICKLFDDEISKQQYHCGGCGICRIGGRENFFHCYKCGKLPSSLYRFGVYLLSVSINLSKYSSVGLLFLLLAGCCYSIVLKNSHPCVEGAMHHDCPVCFEYLFESRNDVSVLMCGHTIHVQCLKEMQQHLQYACPLCSKSVCDMSKVWEIMDREIAATPMPAIYHDKKVRFSLCLYCAYLCHVSMGKTKYGAVAVDKVRFIVYLTIITGFIQLQLQVRILCNDCGAASAVQYHVVGQKCLKCKSYNTRQT</sequence>
<keyword evidence="1" id="KW-0479">Metal-binding</keyword>
<evidence type="ECO:0000313" key="8">
    <source>
        <dbReference type="EMBL" id="KAG6522247.1"/>
    </source>
</evidence>
<accession>A0A8J5H9G1</accession>
<dbReference type="InterPro" id="IPR017921">
    <property type="entry name" value="Znf_CTCHY"/>
</dbReference>
<feature type="domain" description="RING-type" evidence="5">
    <location>
        <begin position="302"/>
        <end position="345"/>
    </location>
</feature>
<evidence type="ECO:0000313" key="9">
    <source>
        <dbReference type="Proteomes" id="UP000734854"/>
    </source>
</evidence>
<dbReference type="InterPro" id="IPR037275">
    <property type="entry name" value="Znf_CTCHY_sf"/>
</dbReference>
<dbReference type="GO" id="GO:0005634">
    <property type="term" value="C:nucleus"/>
    <property type="evidence" value="ECO:0007669"/>
    <property type="project" value="TreeGrafter"/>
</dbReference>
<dbReference type="Gene3D" id="2.20.28.10">
    <property type="match status" value="1"/>
</dbReference>
<comment type="caution">
    <text evidence="8">The sequence shown here is derived from an EMBL/GenBank/DDBJ whole genome shotgun (WGS) entry which is preliminary data.</text>
</comment>
<reference evidence="8 9" key="1">
    <citation type="submission" date="2020-08" db="EMBL/GenBank/DDBJ databases">
        <title>Plant Genome Project.</title>
        <authorList>
            <person name="Zhang R.-G."/>
        </authorList>
    </citation>
    <scope>NUCLEOTIDE SEQUENCE [LARGE SCALE GENOMIC DNA]</scope>
    <source>
        <tissue evidence="8">Rhizome</tissue>
    </source>
</reference>
<dbReference type="InterPro" id="IPR008913">
    <property type="entry name" value="Znf_CHY"/>
</dbReference>
<dbReference type="Pfam" id="PF13639">
    <property type="entry name" value="zf-RING_2"/>
    <property type="match status" value="1"/>
</dbReference>
<evidence type="ECO:0000256" key="2">
    <source>
        <dbReference type="ARBA" id="ARBA00022771"/>
    </source>
</evidence>
<gene>
    <name evidence="8" type="ORF">ZIOFF_019385</name>
</gene>
<dbReference type="Gene3D" id="3.30.40.10">
    <property type="entry name" value="Zinc/RING finger domain, C3HC4 (zinc finger)"/>
    <property type="match status" value="1"/>
</dbReference>
<protein>
    <submittedName>
        <fullName evidence="8">Uncharacterized protein</fullName>
    </submittedName>
</protein>
<evidence type="ECO:0000259" key="5">
    <source>
        <dbReference type="PROSITE" id="PS50089"/>
    </source>
</evidence>
<name>A0A8J5H9G1_ZINOF</name>
<dbReference type="SUPFAM" id="SSF161219">
    <property type="entry name" value="CHY zinc finger-like"/>
    <property type="match status" value="1"/>
</dbReference>
<dbReference type="Pfam" id="PF14599">
    <property type="entry name" value="zinc_ribbon_6"/>
    <property type="match status" value="1"/>
</dbReference>
<dbReference type="AlphaFoldDB" id="A0A8J5H9G1"/>
<dbReference type="GO" id="GO:0006511">
    <property type="term" value="P:ubiquitin-dependent protein catabolic process"/>
    <property type="evidence" value="ECO:0007669"/>
    <property type="project" value="TreeGrafter"/>
</dbReference>
<dbReference type="SUPFAM" id="SSF57850">
    <property type="entry name" value="RING/U-box"/>
    <property type="match status" value="1"/>
</dbReference>
<dbReference type="InterPro" id="IPR039512">
    <property type="entry name" value="RCHY1_zinc-ribbon"/>
</dbReference>
<dbReference type="InterPro" id="IPR001841">
    <property type="entry name" value="Znf_RING"/>
</dbReference>
<feature type="domain" description="CHY-type" evidence="6">
    <location>
        <begin position="124"/>
        <end position="200"/>
    </location>
</feature>
<dbReference type="CDD" id="cd16464">
    <property type="entry name" value="RING-H2_Pirh2-like"/>
    <property type="match status" value="1"/>
</dbReference>
<dbReference type="PANTHER" id="PTHR21319">
    <property type="entry name" value="RING FINGER AND CHY ZINC FINGER DOMAIN-CONTAINING PROTEIN 1"/>
    <property type="match status" value="1"/>
</dbReference>
<dbReference type="GO" id="GO:0016567">
    <property type="term" value="P:protein ubiquitination"/>
    <property type="evidence" value="ECO:0007669"/>
    <property type="project" value="TreeGrafter"/>
</dbReference>
<dbReference type="PROSITE" id="PS51270">
    <property type="entry name" value="ZF_CTCHY"/>
    <property type="match status" value="1"/>
</dbReference>
<evidence type="ECO:0000256" key="3">
    <source>
        <dbReference type="ARBA" id="ARBA00022833"/>
    </source>
</evidence>
<feature type="domain" description="CTCHY-type" evidence="7">
    <location>
        <begin position="202"/>
        <end position="301"/>
    </location>
</feature>
<dbReference type="PROSITE" id="PS50089">
    <property type="entry name" value="ZF_RING_2"/>
    <property type="match status" value="1"/>
</dbReference>
<dbReference type="PANTHER" id="PTHR21319:SF53">
    <property type="entry name" value="RING FINGER AND CHY ZINC FINGER DOMAIN-CONTAINING PROTEIN 1"/>
    <property type="match status" value="1"/>
</dbReference>
<dbReference type="InterPro" id="IPR037274">
    <property type="entry name" value="Znf_CHY_sf"/>
</dbReference>
<dbReference type="InterPro" id="IPR013083">
    <property type="entry name" value="Znf_RING/FYVE/PHD"/>
</dbReference>
<evidence type="ECO:0000256" key="4">
    <source>
        <dbReference type="PROSITE-ProRule" id="PRU00601"/>
    </source>
</evidence>
<evidence type="ECO:0000259" key="6">
    <source>
        <dbReference type="PROSITE" id="PS51266"/>
    </source>
</evidence>
<evidence type="ECO:0000259" key="7">
    <source>
        <dbReference type="PROSITE" id="PS51270"/>
    </source>
</evidence>
<dbReference type="Proteomes" id="UP000734854">
    <property type="component" value="Unassembled WGS sequence"/>
</dbReference>
<dbReference type="EMBL" id="JACMSC010000005">
    <property type="protein sequence ID" value="KAG6522247.1"/>
    <property type="molecule type" value="Genomic_DNA"/>
</dbReference>
<dbReference type="GO" id="GO:0008270">
    <property type="term" value="F:zinc ion binding"/>
    <property type="evidence" value="ECO:0007669"/>
    <property type="project" value="UniProtKB-KW"/>
</dbReference>
<keyword evidence="3" id="KW-0862">Zinc</keyword>
<keyword evidence="2 4" id="KW-0863">Zinc-finger</keyword>
<dbReference type="GO" id="GO:0061630">
    <property type="term" value="F:ubiquitin protein ligase activity"/>
    <property type="evidence" value="ECO:0007669"/>
    <property type="project" value="TreeGrafter"/>
</dbReference>
<evidence type="ECO:0000256" key="1">
    <source>
        <dbReference type="ARBA" id="ARBA00022723"/>
    </source>
</evidence>
<proteinExistence type="predicted"/>
<dbReference type="Pfam" id="PF05495">
    <property type="entry name" value="zf-CHY"/>
    <property type="match status" value="1"/>
</dbReference>
<organism evidence="8 9">
    <name type="scientific">Zingiber officinale</name>
    <name type="common">Ginger</name>
    <name type="synonym">Amomum zingiber</name>
    <dbReference type="NCBI Taxonomy" id="94328"/>
    <lineage>
        <taxon>Eukaryota</taxon>
        <taxon>Viridiplantae</taxon>
        <taxon>Streptophyta</taxon>
        <taxon>Embryophyta</taxon>
        <taxon>Tracheophyta</taxon>
        <taxon>Spermatophyta</taxon>
        <taxon>Magnoliopsida</taxon>
        <taxon>Liliopsida</taxon>
        <taxon>Zingiberales</taxon>
        <taxon>Zingiberaceae</taxon>
        <taxon>Zingiber</taxon>
    </lineage>
</organism>
<dbReference type="PROSITE" id="PS51266">
    <property type="entry name" value="ZF_CHY"/>
    <property type="match status" value="1"/>
</dbReference>
<dbReference type="SUPFAM" id="SSF161245">
    <property type="entry name" value="Zinc hairpin stack"/>
    <property type="match status" value="1"/>
</dbReference>
<dbReference type="SMART" id="SM00184">
    <property type="entry name" value="RING"/>
    <property type="match status" value="1"/>
</dbReference>
<keyword evidence="9" id="KW-1185">Reference proteome</keyword>